<dbReference type="Pfam" id="PF00672">
    <property type="entry name" value="HAMP"/>
    <property type="match status" value="1"/>
</dbReference>
<dbReference type="Pfam" id="PF00512">
    <property type="entry name" value="HisKA"/>
    <property type="match status" value="1"/>
</dbReference>
<evidence type="ECO:0000259" key="15">
    <source>
        <dbReference type="PROSITE" id="PS50885"/>
    </source>
</evidence>
<dbReference type="PRINTS" id="PR00344">
    <property type="entry name" value="BCTRLSENSOR"/>
</dbReference>
<evidence type="ECO:0000259" key="14">
    <source>
        <dbReference type="PROSITE" id="PS50109"/>
    </source>
</evidence>
<sequence>MTLRARLVLVVVALLVLGMALSVGATFGALQDWRSDRADEVLVAAADAVRGELDLPRGGQTEAVWEAAAGRGDVPSFFQVRGRDGSVRETADFGGRPPVAGTYGPGFHELPDGGWLLYGKTLPDGLLLVGMRTDGADELVRRTAVVAVTSGVVALLAVALLSWHGVRRGLRPLEAIAETASAIGEGDLARRVPPAGPRTEVGRLGAALNAMLARLEAAAEERRRSEERLRRFVADASHELRTPVATVRGYAELFRRGAAERPEDLARAMARIESEARRMGSLVEELLLLAKLDEGLPMGSEEVDLTVLAAEAVDDARVRAPEHPLWLEDSGGPVVVRGDADRLRQVLANLLANVRQHTPSGTRAWVRVAHEGGAAVLDVRDEGPGLGSGDPARVFARFYRTDASRAAHGEGAGLGLAIVAAVAEAHGGSAEVVPAARGAHFRVRVPLSGARGTARATPHPAARPSALGEGAGLGPPWPSGPGLHVPGTGRRPEGPGAARTRHPRCGQGPVPGRARIGRIAPLPARPAPGGRPRRPRGLGKRGVGAAPPPKGARERGGGGAPPRG</sequence>
<comment type="caution">
    <text evidence="16">The sequence shown here is derived from an EMBL/GenBank/DDBJ whole genome shotgun (WGS) entry which is preliminary data.</text>
</comment>
<dbReference type="PROSITE" id="PS50109">
    <property type="entry name" value="HIS_KIN"/>
    <property type="match status" value="1"/>
</dbReference>
<evidence type="ECO:0000256" key="3">
    <source>
        <dbReference type="ARBA" id="ARBA00012438"/>
    </source>
</evidence>
<evidence type="ECO:0000256" key="7">
    <source>
        <dbReference type="ARBA" id="ARBA00022777"/>
    </source>
</evidence>
<feature type="coiled-coil region" evidence="11">
    <location>
        <begin position="208"/>
        <end position="235"/>
    </location>
</feature>
<dbReference type="CDD" id="cd00082">
    <property type="entry name" value="HisKA"/>
    <property type="match status" value="1"/>
</dbReference>
<keyword evidence="5" id="KW-0808">Transferase</keyword>
<dbReference type="EC" id="2.7.13.3" evidence="3"/>
<evidence type="ECO:0000256" key="2">
    <source>
        <dbReference type="ARBA" id="ARBA00004236"/>
    </source>
</evidence>
<keyword evidence="4" id="KW-0597">Phosphoprotein</keyword>
<dbReference type="Gene3D" id="1.10.287.130">
    <property type="match status" value="1"/>
</dbReference>
<feature type="compositionally biased region" description="Low complexity" evidence="12">
    <location>
        <begin position="513"/>
        <end position="530"/>
    </location>
</feature>
<feature type="domain" description="HAMP" evidence="15">
    <location>
        <begin position="167"/>
        <end position="220"/>
    </location>
</feature>
<dbReference type="RefSeq" id="WP_189825354.1">
    <property type="nucleotide sequence ID" value="NZ_BMVC01000010.1"/>
</dbReference>
<keyword evidence="11" id="KW-0175">Coiled coil</keyword>
<dbReference type="Gene3D" id="6.10.340.10">
    <property type="match status" value="1"/>
</dbReference>
<dbReference type="SMART" id="SM00388">
    <property type="entry name" value="HisKA"/>
    <property type="match status" value="1"/>
</dbReference>
<dbReference type="CDD" id="cd06225">
    <property type="entry name" value="HAMP"/>
    <property type="match status" value="1"/>
</dbReference>
<dbReference type="InterPro" id="IPR036890">
    <property type="entry name" value="HATPase_C_sf"/>
</dbReference>
<evidence type="ECO:0000256" key="13">
    <source>
        <dbReference type="SAM" id="Phobius"/>
    </source>
</evidence>
<dbReference type="GO" id="GO:0000155">
    <property type="term" value="F:phosphorelay sensor kinase activity"/>
    <property type="evidence" value="ECO:0007669"/>
    <property type="project" value="InterPro"/>
</dbReference>
<dbReference type="CDD" id="cd00075">
    <property type="entry name" value="HATPase"/>
    <property type="match status" value="1"/>
</dbReference>
<evidence type="ECO:0000256" key="6">
    <source>
        <dbReference type="ARBA" id="ARBA00022692"/>
    </source>
</evidence>
<gene>
    <name evidence="16" type="ORF">GCM10010334_51420</name>
</gene>
<dbReference type="PANTHER" id="PTHR45436:SF5">
    <property type="entry name" value="SENSOR HISTIDINE KINASE TRCS"/>
    <property type="match status" value="1"/>
</dbReference>
<feature type="compositionally biased region" description="Low complexity" evidence="12">
    <location>
        <begin position="450"/>
        <end position="466"/>
    </location>
</feature>
<protein>
    <recommendedName>
        <fullName evidence="3">histidine kinase</fullName>
        <ecNumber evidence="3">2.7.13.3</ecNumber>
    </recommendedName>
</protein>
<comment type="catalytic activity">
    <reaction evidence="1">
        <text>ATP + protein L-histidine = ADP + protein N-phospho-L-histidine.</text>
        <dbReference type="EC" id="2.7.13.3"/>
    </reaction>
</comment>
<dbReference type="InterPro" id="IPR003661">
    <property type="entry name" value="HisK_dim/P_dom"/>
</dbReference>
<keyword evidence="6 13" id="KW-0812">Transmembrane</keyword>
<keyword evidence="10 13" id="KW-0472">Membrane</keyword>
<evidence type="ECO:0000313" key="17">
    <source>
        <dbReference type="Proteomes" id="UP000638353"/>
    </source>
</evidence>
<dbReference type="PANTHER" id="PTHR45436">
    <property type="entry name" value="SENSOR HISTIDINE KINASE YKOH"/>
    <property type="match status" value="1"/>
</dbReference>
<evidence type="ECO:0000256" key="9">
    <source>
        <dbReference type="ARBA" id="ARBA00023012"/>
    </source>
</evidence>
<dbReference type="PROSITE" id="PS50885">
    <property type="entry name" value="HAMP"/>
    <property type="match status" value="1"/>
</dbReference>
<dbReference type="Gene3D" id="3.30.565.10">
    <property type="entry name" value="Histidine kinase-like ATPase, C-terminal domain"/>
    <property type="match status" value="1"/>
</dbReference>
<evidence type="ECO:0000256" key="1">
    <source>
        <dbReference type="ARBA" id="ARBA00000085"/>
    </source>
</evidence>
<dbReference type="SUPFAM" id="SSF47384">
    <property type="entry name" value="Homodimeric domain of signal transducing histidine kinase"/>
    <property type="match status" value="1"/>
</dbReference>
<dbReference type="InterPro" id="IPR005467">
    <property type="entry name" value="His_kinase_dom"/>
</dbReference>
<name>A0A918X1Q1_9ACTN</name>
<comment type="subcellular location">
    <subcellularLocation>
        <location evidence="2">Cell membrane</location>
    </subcellularLocation>
</comment>
<dbReference type="InterPro" id="IPR036097">
    <property type="entry name" value="HisK_dim/P_sf"/>
</dbReference>
<feature type="domain" description="Histidine kinase" evidence="14">
    <location>
        <begin position="235"/>
        <end position="449"/>
    </location>
</feature>
<evidence type="ECO:0000256" key="4">
    <source>
        <dbReference type="ARBA" id="ARBA00022553"/>
    </source>
</evidence>
<evidence type="ECO:0000256" key="10">
    <source>
        <dbReference type="ARBA" id="ARBA00023136"/>
    </source>
</evidence>
<dbReference type="GO" id="GO:0005886">
    <property type="term" value="C:plasma membrane"/>
    <property type="evidence" value="ECO:0007669"/>
    <property type="project" value="UniProtKB-SubCell"/>
</dbReference>
<evidence type="ECO:0000256" key="11">
    <source>
        <dbReference type="SAM" id="Coils"/>
    </source>
</evidence>
<dbReference type="InterPro" id="IPR004358">
    <property type="entry name" value="Sig_transdc_His_kin-like_C"/>
</dbReference>
<evidence type="ECO:0000256" key="12">
    <source>
        <dbReference type="SAM" id="MobiDB-lite"/>
    </source>
</evidence>
<accession>A0A918X1Q1</accession>
<dbReference type="InterPro" id="IPR050428">
    <property type="entry name" value="TCS_sensor_his_kinase"/>
</dbReference>
<proteinExistence type="predicted"/>
<dbReference type="SUPFAM" id="SSF55874">
    <property type="entry name" value="ATPase domain of HSP90 chaperone/DNA topoisomerase II/histidine kinase"/>
    <property type="match status" value="1"/>
</dbReference>
<keyword evidence="7" id="KW-0418">Kinase</keyword>
<dbReference type="SUPFAM" id="SSF158472">
    <property type="entry name" value="HAMP domain-like"/>
    <property type="match status" value="1"/>
</dbReference>
<evidence type="ECO:0000313" key="16">
    <source>
        <dbReference type="EMBL" id="GHD03523.1"/>
    </source>
</evidence>
<keyword evidence="9" id="KW-0902">Two-component regulatory system</keyword>
<organism evidence="16 17">
    <name type="scientific">Streptomyces finlayi</name>
    <dbReference type="NCBI Taxonomy" id="67296"/>
    <lineage>
        <taxon>Bacteria</taxon>
        <taxon>Bacillati</taxon>
        <taxon>Actinomycetota</taxon>
        <taxon>Actinomycetes</taxon>
        <taxon>Kitasatosporales</taxon>
        <taxon>Streptomycetaceae</taxon>
        <taxon>Streptomyces</taxon>
    </lineage>
</organism>
<dbReference type="Proteomes" id="UP000638353">
    <property type="component" value="Unassembled WGS sequence"/>
</dbReference>
<dbReference type="SMART" id="SM00304">
    <property type="entry name" value="HAMP"/>
    <property type="match status" value="1"/>
</dbReference>
<keyword evidence="8 13" id="KW-1133">Transmembrane helix</keyword>
<feature type="region of interest" description="Disordered" evidence="12">
    <location>
        <begin position="450"/>
        <end position="564"/>
    </location>
</feature>
<reference evidence="16" key="2">
    <citation type="submission" date="2020-09" db="EMBL/GenBank/DDBJ databases">
        <authorList>
            <person name="Sun Q."/>
            <person name="Ohkuma M."/>
        </authorList>
    </citation>
    <scope>NUCLEOTIDE SEQUENCE</scope>
    <source>
        <strain evidence="16">JCM 4637</strain>
    </source>
</reference>
<dbReference type="Pfam" id="PF02518">
    <property type="entry name" value="HATPase_c"/>
    <property type="match status" value="1"/>
</dbReference>
<dbReference type="InterPro" id="IPR003660">
    <property type="entry name" value="HAMP_dom"/>
</dbReference>
<feature type="transmembrane region" description="Helical" evidence="13">
    <location>
        <begin position="144"/>
        <end position="163"/>
    </location>
</feature>
<reference evidence="16" key="1">
    <citation type="journal article" date="2014" name="Int. J. Syst. Evol. Microbiol.">
        <title>Complete genome sequence of Corynebacterium casei LMG S-19264T (=DSM 44701T), isolated from a smear-ripened cheese.</title>
        <authorList>
            <consortium name="US DOE Joint Genome Institute (JGI-PGF)"/>
            <person name="Walter F."/>
            <person name="Albersmeier A."/>
            <person name="Kalinowski J."/>
            <person name="Ruckert C."/>
        </authorList>
    </citation>
    <scope>NUCLEOTIDE SEQUENCE</scope>
    <source>
        <strain evidence="16">JCM 4637</strain>
    </source>
</reference>
<dbReference type="AlphaFoldDB" id="A0A918X1Q1"/>
<evidence type="ECO:0000256" key="8">
    <source>
        <dbReference type="ARBA" id="ARBA00022989"/>
    </source>
</evidence>
<dbReference type="EMBL" id="BMVC01000010">
    <property type="protein sequence ID" value="GHD03523.1"/>
    <property type="molecule type" value="Genomic_DNA"/>
</dbReference>
<evidence type="ECO:0000256" key="5">
    <source>
        <dbReference type="ARBA" id="ARBA00022679"/>
    </source>
</evidence>
<dbReference type="SMART" id="SM00387">
    <property type="entry name" value="HATPase_c"/>
    <property type="match status" value="1"/>
</dbReference>
<dbReference type="FunFam" id="1.10.287.130:FF:000001">
    <property type="entry name" value="Two-component sensor histidine kinase"/>
    <property type="match status" value="1"/>
</dbReference>
<dbReference type="InterPro" id="IPR003594">
    <property type="entry name" value="HATPase_dom"/>
</dbReference>